<dbReference type="EMBL" id="JBGMEL010000030">
    <property type="protein sequence ID" value="MFA0792564.1"/>
    <property type="molecule type" value="Genomic_DNA"/>
</dbReference>
<reference evidence="2 3" key="1">
    <citation type="submission" date="2024-08" db="EMBL/GenBank/DDBJ databases">
        <authorList>
            <person name="Ishaq N."/>
        </authorList>
    </citation>
    <scope>NUCLEOTIDE SEQUENCE [LARGE SCALE GENOMIC DNA]</scope>
    <source>
        <strain evidence="2 3">JCM 30400</strain>
    </source>
</reference>
<proteinExistence type="predicted"/>
<organism evidence="2 3">
    <name type="scientific">Microbulbifer echini</name>
    <dbReference type="NCBI Taxonomy" id="1529067"/>
    <lineage>
        <taxon>Bacteria</taxon>
        <taxon>Pseudomonadati</taxon>
        <taxon>Pseudomonadota</taxon>
        <taxon>Gammaproteobacteria</taxon>
        <taxon>Cellvibrionales</taxon>
        <taxon>Microbulbiferaceae</taxon>
        <taxon>Microbulbifer</taxon>
    </lineage>
</organism>
<dbReference type="RefSeq" id="WP_371844946.1">
    <property type="nucleotide sequence ID" value="NZ_JBGMEL010000030.1"/>
</dbReference>
<comment type="caution">
    <text evidence="2">The sequence shown here is derived from an EMBL/GenBank/DDBJ whole genome shotgun (WGS) entry which is preliminary data.</text>
</comment>
<evidence type="ECO:0000313" key="2">
    <source>
        <dbReference type="EMBL" id="MFA0792564.1"/>
    </source>
</evidence>
<evidence type="ECO:0000313" key="3">
    <source>
        <dbReference type="Proteomes" id="UP001569414"/>
    </source>
</evidence>
<name>A0ABV4NSP6_9GAMM</name>
<keyword evidence="3" id="KW-1185">Reference proteome</keyword>
<accession>A0ABV4NSP6</accession>
<protein>
    <submittedName>
        <fullName evidence="2">Uncharacterized protein</fullName>
    </submittedName>
</protein>
<evidence type="ECO:0000256" key="1">
    <source>
        <dbReference type="SAM" id="SignalP"/>
    </source>
</evidence>
<keyword evidence="1" id="KW-0732">Signal</keyword>
<gene>
    <name evidence="2" type="ORF">ACCI51_18665</name>
</gene>
<feature type="chain" id="PRO_5045494116" evidence="1">
    <location>
        <begin position="28"/>
        <end position="171"/>
    </location>
</feature>
<sequence length="171" mass="17868">MKISILKLLTSIAAAGLAICSATPALSQATDTATSMITLQFNENIIIQNVDPVTISDPTPGTPAIGSDRFCVAGSGFSTYSITFQNNGTDPSFSIVGSGGVSISYDMLYENDGQVPVTVVAGAPIPNNILQATNCSDDNATFDIIIPENEWEPNQAFAPFTGTLLITVESE</sequence>
<feature type="signal peptide" evidence="1">
    <location>
        <begin position="1"/>
        <end position="27"/>
    </location>
</feature>
<dbReference type="Proteomes" id="UP001569414">
    <property type="component" value="Unassembled WGS sequence"/>
</dbReference>